<dbReference type="PANTHER" id="PTHR16140">
    <property type="entry name" value="NON-STRUCTURAL MAINTENANCE OF CHROMOSOMES ELEMENT 4"/>
    <property type="match status" value="1"/>
</dbReference>
<dbReference type="Pfam" id="PF08743">
    <property type="entry name" value="Nse4_C"/>
    <property type="match status" value="1"/>
</dbReference>
<evidence type="ECO:0000313" key="12">
    <source>
        <dbReference type="Proteomes" id="UP001629113"/>
    </source>
</evidence>
<proteinExistence type="inferred from homology"/>
<keyword evidence="12" id="KW-1185">Reference proteome</keyword>
<dbReference type="Pfam" id="PF15412">
    <property type="entry name" value="Nse4-Nse3_bdg"/>
    <property type="match status" value="1"/>
</dbReference>
<accession>A0ABR4P712</accession>
<comment type="subunit">
    <text evidence="7">Component of the SMC5-SMC6 complex.</text>
</comment>
<comment type="similarity">
    <text evidence="2 7">Belongs to the NSE4 family.</text>
</comment>
<keyword evidence="5 7" id="KW-0234">DNA repair</keyword>
<feature type="compositionally biased region" description="Low complexity" evidence="8">
    <location>
        <begin position="222"/>
        <end position="234"/>
    </location>
</feature>
<comment type="function">
    <text evidence="7">Component of the SMC5-SMC6 complex, that promotes sister chromatid alignment after DNA damage and facilitates double-stranded DNA breaks (DSBs) repair via homologous recombination between sister chromatids.</text>
</comment>
<gene>
    <name evidence="11" type="ORF">PVAG01_09102</name>
</gene>
<name>A0ABR4P712_9HELO</name>
<feature type="compositionally biased region" description="Basic and acidic residues" evidence="8">
    <location>
        <begin position="84"/>
        <end position="100"/>
    </location>
</feature>
<organism evidence="11 12">
    <name type="scientific">Phlyctema vagabunda</name>
    <dbReference type="NCBI Taxonomy" id="108571"/>
    <lineage>
        <taxon>Eukaryota</taxon>
        <taxon>Fungi</taxon>
        <taxon>Dikarya</taxon>
        <taxon>Ascomycota</taxon>
        <taxon>Pezizomycotina</taxon>
        <taxon>Leotiomycetes</taxon>
        <taxon>Helotiales</taxon>
        <taxon>Dermateaceae</taxon>
        <taxon>Phlyctema</taxon>
    </lineage>
</organism>
<feature type="region of interest" description="Disordered" evidence="8">
    <location>
        <begin position="219"/>
        <end position="254"/>
    </location>
</feature>
<dbReference type="InterPro" id="IPR029225">
    <property type="entry name" value="Nse4_Nse3-bd"/>
</dbReference>
<evidence type="ECO:0000256" key="6">
    <source>
        <dbReference type="ARBA" id="ARBA00023242"/>
    </source>
</evidence>
<evidence type="ECO:0000256" key="5">
    <source>
        <dbReference type="ARBA" id="ARBA00023204"/>
    </source>
</evidence>
<evidence type="ECO:0000256" key="7">
    <source>
        <dbReference type="RuleBase" id="RU365071"/>
    </source>
</evidence>
<dbReference type="InterPro" id="IPR027786">
    <property type="entry name" value="Nse4/EID"/>
</dbReference>
<evidence type="ECO:0000256" key="2">
    <source>
        <dbReference type="ARBA" id="ARBA00008997"/>
    </source>
</evidence>
<keyword evidence="3 7" id="KW-0227">DNA damage</keyword>
<evidence type="ECO:0000256" key="8">
    <source>
        <dbReference type="SAM" id="MobiDB-lite"/>
    </source>
</evidence>
<keyword evidence="6 7" id="KW-0539">Nucleus</keyword>
<dbReference type="EMBL" id="JBFCZG010000008">
    <property type="protein sequence ID" value="KAL3418881.1"/>
    <property type="molecule type" value="Genomic_DNA"/>
</dbReference>
<evidence type="ECO:0000259" key="10">
    <source>
        <dbReference type="Pfam" id="PF15412"/>
    </source>
</evidence>
<evidence type="ECO:0000256" key="3">
    <source>
        <dbReference type="ARBA" id="ARBA00022763"/>
    </source>
</evidence>
<evidence type="ECO:0000313" key="11">
    <source>
        <dbReference type="EMBL" id="KAL3418881.1"/>
    </source>
</evidence>
<feature type="compositionally biased region" description="Acidic residues" evidence="8">
    <location>
        <begin position="102"/>
        <end position="119"/>
    </location>
</feature>
<sequence length="482" mass="53907">MPRVTKVSESPAPFQDLYGASPAPSGSHRQARPPAPSMSPSPAASASSDKENRRTRTVNGGKDRTRAPMAPPRQPSPAAKRKRGLEDASREMNQRRRTMETGEPDDDDGEDTYDPDQDIEERRVLRKELRFLSKELMDNRSEYLKPASTGLLETLQKANTLSHSVKQTADATIDSRLLVNAADLSYRRTLALTTGDISQGVDVDEFVSKCITFMKRARGSERIQQAQTQTQNSTQRRRRANVDDGSDGEGDEGDMLNWEHLGRFACLPNNSRPSVPGFLLGPLSQEKRARKAAVRKAALRPDKSQETRPEVLEAADIAQSHDTNLTLLCQRIMKSLQKASIQACAAAQAEEDASEYMTEAEQDALMDRHGINRDLDISFFKFVINPQSFGQTVENMFYVSFLIRDGKIGIKIDNNGLPFLEIINAEEKNERSDTGAQKHQAILTIDMDSWETLIELFDIKESMIPHRKEVVQSTIGARGWYN</sequence>
<keyword evidence="4 7" id="KW-0233">DNA recombination</keyword>
<comment type="caution">
    <text evidence="11">The sequence shown here is derived from an EMBL/GenBank/DDBJ whole genome shotgun (WGS) entry which is preliminary data.</text>
</comment>
<evidence type="ECO:0000259" key="9">
    <source>
        <dbReference type="Pfam" id="PF08743"/>
    </source>
</evidence>
<reference evidence="11 12" key="1">
    <citation type="submission" date="2024-06" db="EMBL/GenBank/DDBJ databases">
        <title>Complete genome of Phlyctema vagabunda strain 19-DSS-EL-015.</title>
        <authorList>
            <person name="Fiorenzani C."/>
        </authorList>
    </citation>
    <scope>NUCLEOTIDE SEQUENCE [LARGE SCALE GENOMIC DNA]</scope>
    <source>
        <strain evidence="11 12">19-DSS-EL-015</strain>
    </source>
</reference>
<feature type="domain" description="Nse4/EID protein Nse3/MAGE-binding" evidence="10">
    <location>
        <begin position="174"/>
        <end position="223"/>
    </location>
</feature>
<feature type="domain" description="Non-structural maintenance of chromosome element 4 C-terminal" evidence="9">
    <location>
        <begin position="377"/>
        <end position="464"/>
    </location>
</feature>
<feature type="compositionally biased region" description="Acidic residues" evidence="8">
    <location>
        <begin position="244"/>
        <end position="254"/>
    </location>
</feature>
<feature type="region of interest" description="Disordered" evidence="8">
    <location>
        <begin position="1"/>
        <end position="121"/>
    </location>
</feature>
<dbReference type="PANTHER" id="PTHR16140:SF0">
    <property type="entry name" value="NON-STRUCTURAL MAINTENANCE OF CHROMOSOMES ELEMENT 4"/>
    <property type="match status" value="1"/>
</dbReference>
<evidence type="ECO:0000256" key="1">
    <source>
        <dbReference type="ARBA" id="ARBA00004123"/>
    </source>
</evidence>
<dbReference type="InterPro" id="IPR014854">
    <property type="entry name" value="Nse4_C"/>
</dbReference>
<protein>
    <recommendedName>
        <fullName evidence="7">Non-structural maintenance of chromosomes element 4</fullName>
    </recommendedName>
</protein>
<evidence type="ECO:0000256" key="4">
    <source>
        <dbReference type="ARBA" id="ARBA00023172"/>
    </source>
</evidence>
<dbReference type="Proteomes" id="UP001629113">
    <property type="component" value="Unassembled WGS sequence"/>
</dbReference>
<comment type="subcellular location">
    <subcellularLocation>
        <location evidence="1 7">Nucleus</location>
    </subcellularLocation>
</comment>